<evidence type="ECO:0000313" key="19">
    <source>
        <dbReference type="EMBL" id="CAI3972146.1"/>
    </source>
</evidence>
<dbReference type="EMBL" id="CAMXCT030000001">
    <property type="protein sequence ID" value="CAL4759458.1"/>
    <property type="molecule type" value="Genomic_DNA"/>
</dbReference>
<comment type="similarity">
    <text evidence="1">Belongs to the helicase family. UvrD subfamily.</text>
</comment>
<dbReference type="InterPro" id="IPR038726">
    <property type="entry name" value="PDDEXK_AddAB-type"/>
</dbReference>
<dbReference type="InterPro" id="IPR027417">
    <property type="entry name" value="P-loop_NTPase"/>
</dbReference>
<dbReference type="InterPro" id="IPR049035">
    <property type="entry name" value="ADDB_N"/>
</dbReference>
<keyword evidence="10" id="KW-0234">DNA repair</keyword>
<keyword evidence="11" id="KW-0413">Isomerase</keyword>
<evidence type="ECO:0000256" key="16">
    <source>
        <dbReference type="SAM" id="MobiDB-lite"/>
    </source>
</evidence>
<dbReference type="GO" id="GO:0005829">
    <property type="term" value="C:cytosol"/>
    <property type="evidence" value="ECO:0007669"/>
    <property type="project" value="TreeGrafter"/>
</dbReference>
<dbReference type="PROSITE" id="PS51217">
    <property type="entry name" value="UVRD_HELICASE_CTER"/>
    <property type="match status" value="2"/>
</dbReference>
<evidence type="ECO:0000259" key="18">
    <source>
        <dbReference type="PROSITE" id="PS51217"/>
    </source>
</evidence>
<feature type="domain" description="UvrD-like helicase C-terminal" evidence="18">
    <location>
        <begin position="1524"/>
        <end position="1836"/>
    </location>
</feature>
<evidence type="ECO:0000313" key="20">
    <source>
        <dbReference type="EMBL" id="CAL4759458.1"/>
    </source>
</evidence>
<evidence type="ECO:0000256" key="6">
    <source>
        <dbReference type="ARBA" id="ARBA00022806"/>
    </source>
</evidence>
<evidence type="ECO:0000256" key="13">
    <source>
        <dbReference type="ARBA" id="ARBA00034808"/>
    </source>
</evidence>
<keyword evidence="7" id="KW-0269">Exonuclease</keyword>
<keyword evidence="5 15" id="KW-0378">Hydrolase</keyword>
<dbReference type="CDD" id="cd17932">
    <property type="entry name" value="DEXQc_UvrD"/>
    <property type="match status" value="1"/>
</dbReference>
<dbReference type="InterPro" id="IPR011604">
    <property type="entry name" value="PDDEXK-like_dom_sf"/>
</dbReference>
<dbReference type="Gene3D" id="3.40.50.300">
    <property type="entry name" value="P-loop containing nucleotide triphosphate hydrolases"/>
    <property type="match status" value="7"/>
</dbReference>
<reference evidence="19" key="1">
    <citation type="submission" date="2022-10" db="EMBL/GenBank/DDBJ databases">
        <authorList>
            <person name="Chen Y."/>
            <person name="Dougan E. K."/>
            <person name="Chan C."/>
            <person name="Rhodes N."/>
            <person name="Thang M."/>
        </authorList>
    </citation>
    <scope>NUCLEOTIDE SEQUENCE</scope>
</reference>
<keyword evidence="9" id="KW-0238">DNA-binding</keyword>
<protein>
    <recommendedName>
        <fullName evidence="13">DNA 3'-5' helicase</fullName>
        <ecNumber evidence="13">5.6.2.4</ecNumber>
    </recommendedName>
</protein>
<evidence type="ECO:0000256" key="14">
    <source>
        <dbReference type="ARBA" id="ARBA00048988"/>
    </source>
</evidence>
<evidence type="ECO:0000256" key="4">
    <source>
        <dbReference type="ARBA" id="ARBA00022763"/>
    </source>
</evidence>
<dbReference type="InterPro" id="IPR014016">
    <property type="entry name" value="UvrD-like_ATP-bd"/>
</dbReference>
<dbReference type="Gene3D" id="1.10.10.160">
    <property type="match status" value="1"/>
</dbReference>
<evidence type="ECO:0000256" key="15">
    <source>
        <dbReference type="PROSITE-ProRule" id="PRU00560"/>
    </source>
</evidence>
<dbReference type="PROSITE" id="PS51198">
    <property type="entry name" value="UVRD_HELICASE_ATP_BIND"/>
    <property type="match status" value="1"/>
</dbReference>
<dbReference type="Gene3D" id="3.90.320.10">
    <property type="match status" value="1"/>
</dbReference>
<dbReference type="GO" id="GO:0005524">
    <property type="term" value="F:ATP binding"/>
    <property type="evidence" value="ECO:0007669"/>
    <property type="project" value="UniProtKB-UniRule"/>
</dbReference>
<dbReference type="EC" id="5.6.2.4" evidence="13"/>
<dbReference type="Gene3D" id="1.10.486.10">
    <property type="entry name" value="PCRA, domain 4"/>
    <property type="match status" value="1"/>
</dbReference>
<feature type="region of interest" description="Disordered" evidence="16">
    <location>
        <begin position="1858"/>
        <end position="1877"/>
    </location>
</feature>
<comment type="catalytic activity">
    <reaction evidence="14">
        <text>ATP + H2O = ADP + phosphate + H(+)</text>
        <dbReference type="Rhea" id="RHEA:13065"/>
        <dbReference type="ChEBI" id="CHEBI:15377"/>
        <dbReference type="ChEBI" id="CHEBI:15378"/>
        <dbReference type="ChEBI" id="CHEBI:30616"/>
        <dbReference type="ChEBI" id="CHEBI:43474"/>
        <dbReference type="ChEBI" id="CHEBI:456216"/>
        <dbReference type="EC" id="5.6.2.4"/>
    </reaction>
</comment>
<evidence type="ECO:0000256" key="7">
    <source>
        <dbReference type="ARBA" id="ARBA00022839"/>
    </source>
</evidence>
<dbReference type="InterPro" id="IPR011335">
    <property type="entry name" value="Restrct_endonuc-II-like"/>
</dbReference>
<evidence type="ECO:0000256" key="2">
    <source>
        <dbReference type="ARBA" id="ARBA00022722"/>
    </source>
</evidence>
<keyword evidence="6 15" id="KW-0347">Helicase</keyword>
<dbReference type="InterPro" id="IPR014017">
    <property type="entry name" value="DNA_helicase_UvrD-like_C"/>
</dbReference>
<dbReference type="Pfam" id="PF00580">
    <property type="entry name" value="UvrD-helicase"/>
    <property type="match status" value="1"/>
</dbReference>
<keyword evidence="2" id="KW-0540">Nuclease</keyword>
<dbReference type="PANTHER" id="PTHR11070:SF2">
    <property type="entry name" value="ATP-DEPENDENT DNA HELICASE SRS2"/>
    <property type="match status" value="1"/>
</dbReference>
<keyword evidence="8 15" id="KW-0067">ATP-binding</keyword>
<name>A0A9P1BIH9_9DINO</name>
<feature type="domain" description="UvrD-like helicase ATP-binding" evidence="17">
    <location>
        <begin position="1074"/>
        <end position="1523"/>
    </location>
</feature>
<feature type="domain" description="UvrD-like helicase C-terminal" evidence="18">
    <location>
        <begin position="277"/>
        <end position="590"/>
    </location>
</feature>
<keyword evidence="4" id="KW-0227">DNA damage</keyword>
<accession>A0A9P1BIH9</accession>
<dbReference type="InterPro" id="IPR000212">
    <property type="entry name" value="DNA_helicase_UvrD/REP"/>
</dbReference>
<dbReference type="GO" id="GO:0033202">
    <property type="term" value="C:DNA helicase complex"/>
    <property type="evidence" value="ECO:0007669"/>
    <property type="project" value="TreeGrafter"/>
</dbReference>
<dbReference type="Proteomes" id="UP001152797">
    <property type="component" value="Unassembled WGS sequence"/>
</dbReference>
<dbReference type="InterPro" id="IPR013986">
    <property type="entry name" value="DExx_box_DNA_helicase_dom_sf"/>
</dbReference>
<feature type="binding site" evidence="15">
    <location>
        <begin position="1095"/>
        <end position="1102"/>
    </location>
    <ligand>
        <name>ATP</name>
        <dbReference type="ChEBI" id="CHEBI:30616"/>
    </ligand>
</feature>
<evidence type="ECO:0000256" key="3">
    <source>
        <dbReference type="ARBA" id="ARBA00022741"/>
    </source>
</evidence>
<evidence type="ECO:0000256" key="10">
    <source>
        <dbReference type="ARBA" id="ARBA00023204"/>
    </source>
</evidence>
<dbReference type="PANTHER" id="PTHR11070">
    <property type="entry name" value="UVRD / RECB / PCRA DNA HELICASE FAMILY MEMBER"/>
    <property type="match status" value="1"/>
</dbReference>
<dbReference type="Pfam" id="PF12705">
    <property type="entry name" value="PDDEXK_1"/>
    <property type="match status" value="2"/>
</dbReference>
<dbReference type="GO" id="GO:0003677">
    <property type="term" value="F:DNA binding"/>
    <property type="evidence" value="ECO:0007669"/>
    <property type="project" value="UniProtKB-KW"/>
</dbReference>
<sequence>MTTAAVEILVGPASSGKTRRLLEIYCAELEQGKPGSVLWISPTHRSCQEVRDQLLVTSPRAALAPGVMTFEALAESVIDASPLPVRGVSRLQKRHLLRHLVAAAIEGNHLEYFRPIANTAGFVDLLAEFIGELKRLEVWPEHLAEIYNRTGKSAKNRELLTIYQAYQDELNAHHLYDAEGRFWSARTMLRGGQRRPFDRLRLVVADGFTDFTRTQHEMLEILADRVKRMLVSLPMDPASADESSTAEVASRSHLFEKSLTTLDEFRKRHETVRIETLERRDWWPALSHIEQQLFRDPREVSDAPGTAGIEILAAGGVLSELQQVALRIKRLLLEGDPETGVKRVWPEDIVVVFRSLSAKATLVREVFRDFGLPASFESPRKLGDAKIITAVVSLLRLDVDDWPFHQLLAVLSNTYLRPLQEDVSLSARIAERVIRRAQIPKGRHALLNWVEHRVQREAEAEYESSAIPFQQAWPWFQWLATTLDALPERATPRAWAEALRELIDLEKSLSGEPVDTARVFDDEDQLAWARLTELLESLEQIDVHTEGNAKAIDRAELLTLLTDLASNERLPEISDETGCIRVMSAQSVRGLHVPYLFVADLAEHVFPSSHAGDRLYNESEASELNAAGLALRNRAEHHSEEMLLFYEVLTRATKRLFLSYAAWTEKADPLLPSPFLSDLRRACGETAIKTVEVHDLSPIPQQELPYSEGQWRVLGMSQALAGETSLMASLWSAPETATVASGMLAAVDVYGNRKSRQEFGTYEGVLGPAAANRLGERFGANHVWSAAELEQYATCPFKFFAERVLRLQPLEALELETDYGRRGSVAHDALAAMHRRLLVDPVATRSMASLELEEFEAMLQEELTRLLDVAEVDRTVGGAMRLIDRRRLLADLSGYADSHKLYDGKWEGCSNPPSPKHFEVSFGLERQSDDTLSTREPLVLNAHGESFKVGGRIDRIDIGEAAGEVIFNVLDYKTGQIPGAKFQTLRDKDALQLPLYVLATEEVLLGSQSAIAFAAGYWSLGRSSKTEFKSAIGMASVVNSTLQRGEEYDQLREWLSDRVCSVVGEVMATANRTNHLTDEQHRAIFERDASIALSAGAGCGKTFVLTERFLTSISPADGNKPNALSDLVAITFTDRAAREMRDRIRAKCHQRLMDASPEEASQWLEIYRHIDSARVSTIHAFCASLLRQYPVECNLDPRFTVLDDAATETLLAETIDTQLRDNLAQRDEATLALMVDYSLRELRIMLGQFITARHSIDFDEWSGKSPEEITQAWLAFHESKRDLIAIRKLVSAAEVDRVKRVINTIEPVGDVMAQRFATLQATFAELGDTDRLHEHLQILQDNAQIKGSSPAKDWPDPSERQLFQKEAEKLRKRIKAIQDVGEFDPVEALPVAKYGLQLLEVTRDIVAAYEARKQRLAALDFDDLMIRTKQLLTSTEHPHVSRRVAAGIEHLLIDEFQDTNQLQVELVEALCGERKLSGKLFIVGDFKQSIYRFRQAEPKIFRTLREEMPEGGRLSLTQNFRSQPAILDFVNALFCEPMGDSYEPLHAFRQQVSPTPAIEFLWATVSGEDAKIKNRQDKTPVGLRRKHEADWIARRIRQMLDSGEPIVWDSASKEPAARPPRLGDFALLFRALSDVELYESALREYGLDYYLVGGRAFYAQQEIYDLVNLLRTLASEADEVSLVGVLRSPFFSLSDDTLFGLGQHPEGLAAGLFTEDHHPAIEKEQQRRAARAAAVIRELRSKKDRLSITGLIQESLRLTGYDAALLAEFLGERKLANLYKLIDSARRFDSSGMFTLNDFVVQLAEFIAKQPAEPLAATMPESTEVIRLMTIHQSKGLEFPIVIVPDLDRKPHADSNPAAFHPELGPLVKSPSGSKMPTGLDLYRQGEELEGEDETTRLLYVATTRAADYLMLSAGVEAVDRPESPWRRVIERRFELDTGEMLGELPPGYALPEVMVTLEKPELPNFHKESSRGVKLEKVIGEIETARKGIPRPPETVGPIAPHRAARRQFSFSRLTGALKPQESPAVEAETALVSKAAEVAGPRDGASDPLLLGSLVHAALAQWPGLMSEGNKAAAAPEQLVQLQADKLHIADSVLIGDARDLVRGFVSSPRAEALLAANEVHAEIEFMLPWPPQDEASSEGAATRWIGGVIDCLYQSPDGVWHLLDYKTNQLTGRGVEEVANPYRMQMLLYALAIEQSLGTQPGELCLRFLRGGVEHIFELDKSSREWVVGEVNRAMDLLVS</sequence>
<evidence type="ECO:0000256" key="11">
    <source>
        <dbReference type="ARBA" id="ARBA00023235"/>
    </source>
</evidence>
<dbReference type="EMBL" id="CAMXCT010000001">
    <property type="protein sequence ID" value="CAI3972146.1"/>
    <property type="molecule type" value="Genomic_DNA"/>
</dbReference>
<organism evidence="19">
    <name type="scientific">Cladocopium goreaui</name>
    <dbReference type="NCBI Taxonomy" id="2562237"/>
    <lineage>
        <taxon>Eukaryota</taxon>
        <taxon>Sar</taxon>
        <taxon>Alveolata</taxon>
        <taxon>Dinophyceae</taxon>
        <taxon>Suessiales</taxon>
        <taxon>Symbiodiniaceae</taxon>
        <taxon>Cladocopium</taxon>
    </lineage>
</organism>
<proteinExistence type="inferred from homology"/>
<keyword evidence="3 15" id="KW-0547">Nucleotide-binding</keyword>
<evidence type="ECO:0000259" key="17">
    <source>
        <dbReference type="PROSITE" id="PS51198"/>
    </source>
</evidence>
<dbReference type="SUPFAM" id="SSF52540">
    <property type="entry name" value="P-loop containing nucleoside triphosphate hydrolases"/>
    <property type="match status" value="3"/>
</dbReference>
<keyword evidence="21" id="KW-1185">Reference proteome</keyword>
<comment type="caution">
    <text evidence="19">The sequence shown here is derived from an EMBL/GenBank/DDBJ whole genome shotgun (WGS) entry which is preliminary data.</text>
</comment>
<comment type="catalytic activity">
    <reaction evidence="12">
        <text>Couples ATP hydrolysis with the unwinding of duplex DNA by translocating in the 3'-5' direction.</text>
        <dbReference type="EC" id="5.6.2.4"/>
    </reaction>
</comment>
<dbReference type="EMBL" id="CAMXCT020000001">
    <property type="protein sequence ID" value="CAL1125521.1"/>
    <property type="molecule type" value="Genomic_DNA"/>
</dbReference>
<dbReference type="SUPFAM" id="SSF52980">
    <property type="entry name" value="Restriction endonuclease-like"/>
    <property type="match status" value="1"/>
</dbReference>
<evidence type="ECO:0000256" key="8">
    <source>
        <dbReference type="ARBA" id="ARBA00022840"/>
    </source>
</evidence>
<dbReference type="Pfam" id="PF21445">
    <property type="entry name" value="ADDB_N"/>
    <property type="match status" value="1"/>
</dbReference>
<evidence type="ECO:0000256" key="1">
    <source>
        <dbReference type="ARBA" id="ARBA00009922"/>
    </source>
</evidence>
<evidence type="ECO:0000313" key="21">
    <source>
        <dbReference type="Proteomes" id="UP001152797"/>
    </source>
</evidence>
<evidence type="ECO:0000256" key="12">
    <source>
        <dbReference type="ARBA" id="ARBA00034617"/>
    </source>
</evidence>
<dbReference type="Pfam" id="PF13361">
    <property type="entry name" value="UvrD_C"/>
    <property type="match status" value="2"/>
</dbReference>
<dbReference type="OrthoDB" id="1470711at2759"/>
<gene>
    <name evidence="19" type="ORF">C1SCF055_LOCUS736</name>
</gene>
<evidence type="ECO:0000256" key="9">
    <source>
        <dbReference type="ARBA" id="ARBA00023125"/>
    </source>
</evidence>
<dbReference type="GO" id="GO:0000725">
    <property type="term" value="P:recombinational repair"/>
    <property type="evidence" value="ECO:0007669"/>
    <property type="project" value="TreeGrafter"/>
</dbReference>
<dbReference type="GO" id="GO:0004527">
    <property type="term" value="F:exonuclease activity"/>
    <property type="evidence" value="ECO:0007669"/>
    <property type="project" value="UniProtKB-KW"/>
</dbReference>
<dbReference type="GO" id="GO:0043138">
    <property type="term" value="F:3'-5' DNA helicase activity"/>
    <property type="evidence" value="ECO:0007669"/>
    <property type="project" value="UniProtKB-EC"/>
</dbReference>
<evidence type="ECO:0000256" key="5">
    <source>
        <dbReference type="ARBA" id="ARBA00022801"/>
    </source>
</evidence>
<reference evidence="20 21" key="2">
    <citation type="submission" date="2024-05" db="EMBL/GenBank/DDBJ databases">
        <authorList>
            <person name="Chen Y."/>
            <person name="Shah S."/>
            <person name="Dougan E. K."/>
            <person name="Thang M."/>
            <person name="Chan C."/>
        </authorList>
    </citation>
    <scope>NUCLEOTIDE SEQUENCE [LARGE SCALE GENOMIC DNA]</scope>
</reference>